<keyword evidence="1" id="KW-0812">Transmembrane</keyword>
<sequence length="170" mass="18218">MAAFGFRKTETISFRDFMSGDYKQENKKATTKFKAAAAGSLIPLAFAPKAFAAEPVSQCSEIISVASQPIPAGFITDGMQKGAHEVGKAVGGEMLAAIGTLFDPLISILISISFPVASAMILWKIFMSYFRDSGDTWEGVGKIAMTHLLIQMSPIFFKILKQLSSIAIGA</sequence>
<evidence type="ECO:0000313" key="3">
    <source>
        <dbReference type="Proteomes" id="UP000215059"/>
    </source>
</evidence>
<reference evidence="2 3" key="1">
    <citation type="submission" date="2017-07" db="EMBL/GenBank/DDBJ databases">
        <title>Fictibacillus sp. nov. GDSW-R2A3 Genome sequencing and assembly.</title>
        <authorList>
            <person name="Mayilraj S."/>
        </authorList>
    </citation>
    <scope>NUCLEOTIDE SEQUENCE [LARGE SCALE GENOMIC DNA]</scope>
    <source>
        <strain evidence="2 3">GDSW-R2A3</strain>
    </source>
</reference>
<dbReference type="AlphaFoldDB" id="A0A235F9X4"/>
<organism evidence="2 3">
    <name type="scientific">Fictibacillus aquaticus</name>
    <dbReference type="NCBI Taxonomy" id="2021314"/>
    <lineage>
        <taxon>Bacteria</taxon>
        <taxon>Bacillati</taxon>
        <taxon>Bacillota</taxon>
        <taxon>Bacilli</taxon>
        <taxon>Bacillales</taxon>
        <taxon>Fictibacillaceae</taxon>
        <taxon>Fictibacillus</taxon>
    </lineage>
</organism>
<name>A0A235F9X4_9BACL</name>
<evidence type="ECO:0000313" key="2">
    <source>
        <dbReference type="EMBL" id="OYD57854.1"/>
    </source>
</evidence>
<dbReference type="Proteomes" id="UP000215059">
    <property type="component" value="Unassembled WGS sequence"/>
</dbReference>
<keyword evidence="1" id="KW-0472">Membrane</keyword>
<keyword evidence="1" id="KW-1133">Transmembrane helix</keyword>
<gene>
    <name evidence="2" type="ORF">CGZ90_08100</name>
</gene>
<feature type="transmembrane region" description="Helical" evidence="1">
    <location>
        <begin position="104"/>
        <end position="123"/>
    </location>
</feature>
<dbReference type="RefSeq" id="WP_094251887.1">
    <property type="nucleotide sequence ID" value="NZ_JBHLXL010000001.1"/>
</dbReference>
<dbReference type="EMBL" id="NOII01000002">
    <property type="protein sequence ID" value="OYD57854.1"/>
    <property type="molecule type" value="Genomic_DNA"/>
</dbReference>
<comment type="caution">
    <text evidence="2">The sequence shown here is derived from an EMBL/GenBank/DDBJ whole genome shotgun (WGS) entry which is preliminary data.</text>
</comment>
<dbReference type="OrthoDB" id="2454059at2"/>
<accession>A0A235F9X4</accession>
<keyword evidence="3" id="KW-1185">Reference proteome</keyword>
<protein>
    <submittedName>
        <fullName evidence="2">Uncharacterized protein</fullName>
    </submittedName>
</protein>
<evidence type="ECO:0000256" key="1">
    <source>
        <dbReference type="SAM" id="Phobius"/>
    </source>
</evidence>
<proteinExistence type="predicted"/>